<feature type="domain" description="UBA" evidence="5">
    <location>
        <begin position="288"/>
        <end position="328"/>
    </location>
</feature>
<evidence type="ECO:0000313" key="6">
    <source>
        <dbReference type="EMBL" id="KAK6196277.1"/>
    </source>
</evidence>
<feature type="region of interest" description="Disordered" evidence="4">
    <location>
        <begin position="234"/>
        <end position="255"/>
    </location>
</feature>
<dbReference type="Gene3D" id="1.10.260.100">
    <property type="match status" value="1"/>
</dbReference>
<dbReference type="Gene3D" id="1.10.8.10">
    <property type="entry name" value="DNA helicase RuvA subunit, C-terminal domain"/>
    <property type="match status" value="2"/>
</dbReference>
<dbReference type="CDD" id="cd14304">
    <property type="entry name" value="UBA2_KPC2"/>
    <property type="match status" value="1"/>
</dbReference>
<dbReference type="SMART" id="SM00165">
    <property type="entry name" value="UBA"/>
    <property type="match status" value="2"/>
</dbReference>
<evidence type="ECO:0000256" key="4">
    <source>
        <dbReference type="SAM" id="MobiDB-lite"/>
    </source>
</evidence>
<sequence>MVVTDSCLFPPSIMKVRFTNMHGVDHILELHQDLTVDKAKIKCLDYFHNSAESMKMSLYHKLVLVRNGKVLTEGLSLQQEGVRDNDEILLLKKRIQPSPYEATEKQSRDDRKGPDMESIKRATANIPKSAVEAVQEDTTLNVDFQTELRRILISLIDASQRILCLNPEASKVFKQAEDILNEPSRKPKVDTATLKQLTDMGFPENRASKALILNKMSVMSAMEWLLQHQDDADIDEDVPEPDVDQPPPDEEPQGAVGGIECASGETGESPKVTNIRQSLRAFRKREFRPNPRALQKLLEMGFEEQEAGDALRVARNDQDAACEWLLGDRKMRPETIDEGLDTNSPIYQAIIANPTVQLGLNNPRCLLAFLQMLENPVAASQWLNDPETGPILMQISKIYHAEKNSKPQLTSLSVHKSR</sequence>
<dbReference type="InterPro" id="IPR015940">
    <property type="entry name" value="UBA"/>
</dbReference>
<dbReference type="InterPro" id="IPR041927">
    <property type="entry name" value="UBA2_UBAC1"/>
</dbReference>
<dbReference type="PANTHER" id="PTHR46738">
    <property type="entry name" value="UBIQUITIN-ASSOCIATED DOMAIN-CONTAINING PROTEIN 1"/>
    <property type="match status" value="1"/>
</dbReference>
<evidence type="ECO:0000256" key="1">
    <source>
        <dbReference type="ARBA" id="ARBA00004496"/>
    </source>
</evidence>
<evidence type="ECO:0000313" key="7">
    <source>
        <dbReference type="Proteomes" id="UP001347796"/>
    </source>
</evidence>
<name>A0AAN8KNC6_PATCE</name>
<dbReference type="InterPro" id="IPR052476">
    <property type="entry name" value="UBAC1"/>
</dbReference>
<dbReference type="Pfam" id="PF22562">
    <property type="entry name" value="UBA_7"/>
    <property type="match status" value="2"/>
</dbReference>
<dbReference type="GO" id="GO:0000151">
    <property type="term" value="C:ubiquitin ligase complex"/>
    <property type="evidence" value="ECO:0007669"/>
    <property type="project" value="TreeGrafter"/>
</dbReference>
<keyword evidence="2" id="KW-0963">Cytoplasm</keyword>
<comment type="caution">
    <text evidence="6">The sequence shown here is derived from an EMBL/GenBank/DDBJ whole genome shotgun (WGS) entry which is preliminary data.</text>
</comment>
<feature type="domain" description="UBA" evidence="5">
    <location>
        <begin position="188"/>
        <end position="228"/>
    </location>
</feature>
<dbReference type="EMBL" id="JAZGQO010000001">
    <property type="protein sequence ID" value="KAK6196277.1"/>
    <property type="molecule type" value="Genomic_DNA"/>
</dbReference>
<keyword evidence="3" id="KW-0677">Repeat</keyword>
<feature type="compositionally biased region" description="Acidic residues" evidence="4">
    <location>
        <begin position="234"/>
        <end position="252"/>
    </location>
</feature>
<dbReference type="InterPro" id="IPR057650">
    <property type="entry name" value="UBL_UBAC1"/>
</dbReference>
<dbReference type="InterPro" id="IPR029071">
    <property type="entry name" value="Ubiquitin-like_domsf"/>
</dbReference>
<organism evidence="6 7">
    <name type="scientific">Patella caerulea</name>
    <name type="common">Rayed Mediterranean limpet</name>
    <dbReference type="NCBI Taxonomy" id="87958"/>
    <lineage>
        <taxon>Eukaryota</taxon>
        <taxon>Metazoa</taxon>
        <taxon>Spiralia</taxon>
        <taxon>Lophotrochozoa</taxon>
        <taxon>Mollusca</taxon>
        <taxon>Gastropoda</taxon>
        <taxon>Patellogastropoda</taxon>
        <taxon>Patelloidea</taxon>
        <taxon>Patellidae</taxon>
        <taxon>Patella</taxon>
    </lineage>
</organism>
<evidence type="ECO:0000256" key="3">
    <source>
        <dbReference type="ARBA" id="ARBA00022737"/>
    </source>
</evidence>
<gene>
    <name evidence="6" type="ORF">SNE40_001530</name>
</gene>
<dbReference type="Pfam" id="PF23326">
    <property type="entry name" value="UBL_UBAC1"/>
    <property type="match status" value="1"/>
</dbReference>
<comment type="subcellular location">
    <subcellularLocation>
        <location evidence="1">Cytoplasm</location>
    </subcellularLocation>
</comment>
<reference evidence="6 7" key="1">
    <citation type="submission" date="2024-01" db="EMBL/GenBank/DDBJ databases">
        <title>The genome of the rayed Mediterranean limpet Patella caerulea (Linnaeus, 1758).</title>
        <authorList>
            <person name="Anh-Thu Weber A."/>
            <person name="Halstead-Nussloch G."/>
        </authorList>
    </citation>
    <scope>NUCLEOTIDE SEQUENCE [LARGE SCALE GENOMIC DNA]</scope>
    <source>
        <strain evidence="6">AATW-2023a</strain>
        <tissue evidence="6">Whole specimen</tissue>
    </source>
</reference>
<accession>A0AAN8KNC6</accession>
<keyword evidence="7" id="KW-1185">Reference proteome</keyword>
<dbReference type="SUPFAM" id="SSF46934">
    <property type="entry name" value="UBA-like"/>
    <property type="match status" value="2"/>
</dbReference>
<dbReference type="CDD" id="cd14303">
    <property type="entry name" value="UBA1_KPC2"/>
    <property type="match status" value="1"/>
</dbReference>
<dbReference type="PROSITE" id="PS50030">
    <property type="entry name" value="UBA"/>
    <property type="match status" value="2"/>
</dbReference>
<dbReference type="AlphaFoldDB" id="A0AAN8KNC6"/>
<dbReference type="Proteomes" id="UP001347796">
    <property type="component" value="Unassembled WGS sequence"/>
</dbReference>
<dbReference type="InterPro" id="IPR041926">
    <property type="entry name" value="UBA1_UBAC1"/>
</dbReference>
<dbReference type="PANTHER" id="PTHR46738:SF1">
    <property type="entry name" value="UBIQUITIN-ASSOCIATED DOMAIN-CONTAINING PROTEIN 1"/>
    <property type="match status" value="1"/>
</dbReference>
<proteinExistence type="predicted"/>
<dbReference type="InterPro" id="IPR009060">
    <property type="entry name" value="UBA-like_sf"/>
</dbReference>
<evidence type="ECO:0000259" key="5">
    <source>
        <dbReference type="PROSITE" id="PS50030"/>
    </source>
</evidence>
<dbReference type="GO" id="GO:0005737">
    <property type="term" value="C:cytoplasm"/>
    <property type="evidence" value="ECO:0007669"/>
    <property type="project" value="UniProtKB-SubCell"/>
</dbReference>
<dbReference type="SUPFAM" id="SSF54236">
    <property type="entry name" value="Ubiquitin-like"/>
    <property type="match status" value="1"/>
</dbReference>
<protein>
    <recommendedName>
        <fullName evidence="5">UBA domain-containing protein</fullName>
    </recommendedName>
</protein>
<evidence type="ECO:0000256" key="2">
    <source>
        <dbReference type="ARBA" id="ARBA00022490"/>
    </source>
</evidence>